<dbReference type="EMBL" id="PIUM01000051">
    <property type="protein sequence ID" value="PKU21570.1"/>
    <property type="molecule type" value="Genomic_DNA"/>
</dbReference>
<dbReference type="PROSITE" id="PS00409">
    <property type="entry name" value="PROKAR_NTER_METHYL"/>
    <property type="match status" value="1"/>
</dbReference>
<dbReference type="Proteomes" id="UP000233293">
    <property type="component" value="Unassembled WGS sequence"/>
</dbReference>
<dbReference type="InterPro" id="IPR012902">
    <property type="entry name" value="N_methyl_site"/>
</dbReference>
<organism evidence="2 3">
    <name type="scientific">Telmatospirillum siberiense</name>
    <dbReference type="NCBI Taxonomy" id="382514"/>
    <lineage>
        <taxon>Bacteria</taxon>
        <taxon>Pseudomonadati</taxon>
        <taxon>Pseudomonadota</taxon>
        <taxon>Alphaproteobacteria</taxon>
        <taxon>Rhodospirillales</taxon>
        <taxon>Rhodospirillaceae</taxon>
        <taxon>Telmatospirillum</taxon>
    </lineage>
</organism>
<name>A0A2N3PMF7_9PROT</name>
<sequence>MPGLDPGIHVPASNDVDRSMQSWIAGSSPAMTVFGCSYHSNASNAQTVPDNRGLDPGIHVDGRVKPGHDDRRRSNPIAKGPDSRQAGFSLVEMLVSLAIFGMASLLVVTGLNGARHVWERAGSRMNGGEATEGAETVLRRRMENAVPATRHDGGVASADFTGTSGSLVFLAPPDDSRGPGALLRYSLALAPDGRLILSSTNDLARDGASRRDDVLLRGVQSLELAYFGPSASDDPGAWHASWSRRPDPPRLIRVRVRFPPGDRRWWPDLVVHPMTDVDQECALDDSGNRCRGRG</sequence>
<dbReference type="NCBIfam" id="TIGR02532">
    <property type="entry name" value="IV_pilin_GFxxxE"/>
    <property type="match status" value="1"/>
</dbReference>
<feature type="compositionally biased region" description="Basic and acidic residues" evidence="1">
    <location>
        <begin position="62"/>
        <end position="73"/>
    </location>
</feature>
<evidence type="ECO:0000256" key="1">
    <source>
        <dbReference type="SAM" id="MobiDB-lite"/>
    </source>
</evidence>
<protein>
    <recommendedName>
        <fullName evidence="4">Prepilin-type N-terminal cleavage/methylation domain-containing protein</fullName>
    </recommendedName>
</protein>
<proteinExistence type="predicted"/>
<evidence type="ECO:0008006" key="4">
    <source>
        <dbReference type="Google" id="ProtNLM"/>
    </source>
</evidence>
<dbReference type="AlphaFoldDB" id="A0A2N3PMF7"/>
<dbReference type="Pfam" id="PF07963">
    <property type="entry name" value="N_methyl"/>
    <property type="match status" value="1"/>
</dbReference>
<feature type="region of interest" description="Disordered" evidence="1">
    <location>
        <begin position="62"/>
        <end position="83"/>
    </location>
</feature>
<accession>A0A2N3PMF7</accession>
<keyword evidence="3" id="KW-1185">Reference proteome</keyword>
<reference evidence="3" key="1">
    <citation type="submission" date="2017-12" db="EMBL/GenBank/DDBJ databases">
        <title>Draft genome sequence of Telmatospirillum siberiense 26-4b1T, an acidotolerant peatland alphaproteobacterium potentially involved in sulfur cycling.</title>
        <authorList>
            <person name="Hausmann B."/>
            <person name="Pjevac P."/>
            <person name="Schreck K."/>
            <person name="Herbold C.W."/>
            <person name="Daims H."/>
            <person name="Wagner M."/>
            <person name="Pester M."/>
            <person name="Loy A."/>
        </authorList>
    </citation>
    <scope>NUCLEOTIDE SEQUENCE [LARGE SCALE GENOMIC DNA]</scope>
    <source>
        <strain evidence="3">26-4b1</strain>
    </source>
</reference>
<evidence type="ECO:0000313" key="3">
    <source>
        <dbReference type="Proteomes" id="UP000233293"/>
    </source>
</evidence>
<evidence type="ECO:0000313" key="2">
    <source>
        <dbReference type="EMBL" id="PKU21570.1"/>
    </source>
</evidence>
<gene>
    <name evidence="2" type="ORF">CWS72_26015</name>
</gene>
<comment type="caution">
    <text evidence="2">The sequence shown here is derived from an EMBL/GenBank/DDBJ whole genome shotgun (WGS) entry which is preliminary data.</text>
</comment>